<evidence type="ECO:0000313" key="4">
    <source>
        <dbReference type="EMBL" id="CAB4852438.1"/>
    </source>
</evidence>
<protein>
    <submittedName>
        <fullName evidence="4">Unannotated protein</fullName>
    </submittedName>
</protein>
<name>A0A6J7C6P8_9ZZZZ</name>
<dbReference type="AlphaFoldDB" id="A0A6J7C6P8"/>
<accession>A0A6J7C6P8</accession>
<dbReference type="SUPFAM" id="SSF50891">
    <property type="entry name" value="Cyclophilin-like"/>
    <property type="match status" value="1"/>
</dbReference>
<gene>
    <name evidence="4" type="ORF">UFOPK3268_01659</name>
</gene>
<evidence type="ECO:0000259" key="3">
    <source>
        <dbReference type="PROSITE" id="PS50072"/>
    </source>
</evidence>
<evidence type="ECO:0000256" key="1">
    <source>
        <dbReference type="SAM" id="MobiDB-lite"/>
    </source>
</evidence>
<keyword evidence="2" id="KW-0812">Transmembrane</keyword>
<feature type="compositionally biased region" description="Basic and acidic residues" evidence="1">
    <location>
        <begin position="1"/>
        <end position="20"/>
    </location>
</feature>
<dbReference type="Pfam" id="PF00160">
    <property type="entry name" value="Pro_isomerase"/>
    <property type="match status" value="1"/>
</dbReference>
<sequence length="270" mass="28110">MSSSNKRERELARLKYERQQARRATQSGSRKRRNQVVAVLAAFVLVSGAVIGIVVSSSSNDPTLSASATPSTTASATAVAGCTTAPTPTTKTQTWKKFGGTPLKAATDYVLTLETNCGKIEIAIDPKAPKTAQSEIFLAAQGYYENADCSRITVSAFFVLQCGSPTNDSKGDPGYTVPDENLPKSNGTNYPAGTVAMANAGKGTGGSQFFIVYKDTTLPANYSIWGKVVSGLDVVTKVAAAGVKDGSSDGAPTQPIVITKATTSEIPRVG</sequence>
<reference evidence="4" key="1">
    <citation type="submission" date="2020-05" db="EMBL/GenBank/DDBJ databases">
        <authorList>
            <person name="Chiriac C."/>
            <person name="Salcher M."/>
            <person name="Ghai R."/>
            <person name="Kavagutti S V."/>
        </authorList>
    </citation>
    <scope>NUCLEOTIDE SEQUENCE</scope>
</reference>
<keyword evidence="2" id="KW-1133">Transmembrane helix</keyword>
<feature type="region of interest" description="Disordered" evidence="1">
    <location>
        <begin position="1"/>
        <end position="31"/>
    </location>
</feature>
<dbReference type="EMBL" id="CAFBIZ010000269">
    <property type="protein sequence ID" value="CAB4852438.1"/>
    <property type="molecule type" value="Genomic_DNA"/>
</dbReference>
<dbReference type="InterPro" id="IPR029000">
    <property type="entry name" value="Cyclophilin-like_dom_sf"/>
</dbReference>
<dbReference type="CDD" id="cd00317">
    <property type="entry name" value="cyclophilin"/>
    <property type="match status" value="1"/>
</dbReference>
<feature type="transmembrane region" description="Helical" evidence="2">
    <location>
        <begin position="36"/>
        <end position="55"/>
    </location>
</feature>
<keyword evidence="2" id="KW-0472">Membrane</keyword>
<proteinExistence type="predicted"/>
<evidence type="ECO:0000256" key="2">
    <source>
        <dbReference type="SAM" id="Phobius"/>
    </source>
</evidence>
<dbReference type="PANTHER" id="PTHR45625:SF3">
    <property type="entry name" value="PEPTIDYL-PROLYL CIS-TRANS ISOMERASE B-RELATED"/>
    <property type="match status" value="1"/>
</dbReference>
<organism evidence="4">
    <name type="scientific">freshwater metagenome</name>
    <dbReference type="NCBI Taxonomy" id="449393"/>
    <lineage>
        <taxon>unclassified sequences</taxon>
        <taxon>metagenomes</taxon>
        <taxon>ecological metagenomes</taxon>
    </lineage>
</organism>
<dbReference type="PRINTS" id="PR00153">
    <property type="entry name" value="CSAPPISMRASE"/>
</dbReference>
<dbReference type="PANTHER" id="PTHR45625">
    <property type="entry name" value="PEPTIDYL-PROLYL CIS-TRANS ISOMERASE-RELATED"/>
    <property type="match status" value="1"/>
</dbReference>
<dbReference type="Gene3D" id="2.40.100.10">
    <property type="entry name" value="Cyclophilin-like"/>
    <property type="match status" value="1"/>
</dbReference>
<dbReference type="PROSITE" id="PS50072">
    <property type="entry name" value="CSA_PPIASE_2"/>
    <property type="match status" value="1"/>
</dbReference>
<dbReference type="InterPro" id="IPR044666">
    <property type="entry name" value="Cyclophilin_A-like"/>
</dbReference>
<dbReference type="InterPro" id="IPR002130">
    <property type="entry name" value="Cyclophilin-type_PPIase_dom"/>
</dbReference>
<feature type="domain" description="PPIase cyclophilin-type" evidence="3">
    <location>
        <begin position="118"/>
        <end position="263"/>
    </location>
</feature>
<dbReference type="GO" id="GO:0003755">
    <property type="term" value="F:peptidyl-prolyl cis-trans isomerase activity"/>
    <property type="evidence" value="ECO:0007669"/>
    <property type="project" value="InterPro"/>
</dbReference>